<dbReference type="GO" id="GO:0016423">
    <property type="term" value="F:tRNA (guanine) methyltransferase activity"/>
    <property type="evidence" value="ECO:0007669"/>
    <property type="project" value="TreeGrafter"/>
</dbReference>
<reference evidence="1" key="1">
    <citation type="submission" date="2020-06" db="EMBL/GenBank/DDBJ databases">
        <authorList>
            <consortium name="Plant Systems Biology data submission"/>
        </authorList>
    </citation>
    <scope>NUCLEOTIDE SEQUENCE</scope>
    <source>
        <strain evidence="1">D6</strain>
    </source>
</reference>
<dbReference type="AlphaFoldDB" id="A0A9N8EYH4"/>
<dbReference type="Gene3D" id="3.40.50.150">
    <property type="entry name" value="Vaccinia Virus protein VP39"/>
    <property type="match status" value="2"/>
</dbReference>
<evidence type="ECO:0000313" key="2">
    <source>
        <dbReference type="Proteomes" id="UP001153069"/>
    </source>
</evidence>
<dbReference type="SUPFAM" id="SSF53335">
    <property type="entry name" value="S-adenosyl-L-methionine-dependent methyltransferases"/>
    <property type="match status" value="2"/>
</dbReference>
<keyword evidence="2" id="KW-1185">Reference proteome</keyword>
<protein>
    <submittedName>
        <fullName evidence="1">THUMP domain containing 3</fullName>
    </submittedName>
</protein>
<dbReference type="GO" id="GO:0030488">
    <property type="term" value="P:tRNA methylation"/>
    <property type="evidence" value="ECO:0007669"/>
    <property type="project" value="TreeGrafter"/>
</dbReference>
<evidence type="ECO:0000313" key="1">
    <source>
        <dbReference type="EMBL" id="CAB9528279.1"/>
    </source>
</evidence>
<organism evidence="1 2">
    <name type="scientific">Seminavis robusta</name>
    <dbReference type="NCBI Taxonomy" id="568900"/>
    <lineage>
        <taxon>Eukaryota</taxon>
        <taxon>Sar</taxon>
        <taxon>Stramenopiles</taxon>
        <taxon>Ochrophyta</taxon>
        <taxon>Bacillariophyta</taxon>
        <taxon>Bacillariophyceae</taxon>
        <taxon>Bacillariophycidae</taxon>
        <taxon>Naviculales</taxon>
        <taxon>Naviculaceae</taxon>
        <taxon>Seminavis</taxon>
    </lineage>
</organism>
<sequence>MKGYLLRCTVSGGLESFAEAEVVEHVDAGSNRVKVVWHHRGHSGSLLDIIFRDGTEISGLLLQVLKLRFVDHVSLQVLSLEIPAADDINLLEWVTENCFEVSQLDRALEAFRLWKPLLDNTLASSALEGVLIATPALPQNLLEGTSQESMKTEAFHVNTIYTKPAVAKLAVQTFRELVEQEINNVEYQQTASSGILWVDAGAGSGALLQSLPQDSSLGVDLHPQHSSVHARDFFQVSTQWLQETAPKPFESICIISNPPFVEGTRGDYSIIGKFLKHATFQLKASFMGLIVPAKFAHAWKSFGLPIRLAYRMHLPKDSFYDPSTAESKHLQCYLLVFDLQPKQPTTLSGNAVSISDTDTHNELDDDCIHVIAQRDKGMHPNISTASFTSAVVQGLGRAGVPLGSSKHKNSIPLKAKLSKSLELFVELNPKRPLSIANSMSSRVQNHSLGWMSKSVKPPVALAMHQLSSGTPGDNQPTTASVVVDLMCGEGTLEYESMEHNDSPASTFRIVGDKSPEAIEQVAARCHDQELLMDFIVWDAQNLPLRKGIADVVLGDLPFAGSNKKKHQTPVAAATSSGTSDVSCSYPKVLASLVRVLTPSVGRTVLVSADSKALTHGTWKFAGYLKELWQTKLNIGGLAGRMLVLGRKDASWKDINLFVEKGGVDRSSVILTRARAVCGQFYLNDLLELQQDTTSNEGTTSLNLLSRVQLREEYCHVDQSLSQCYRFHFDPIVTNAQAKVLEKAIRLDLEKNPVIGTRMFYNREVARI</sequence>
<accession>A0A9N8EYH4</accession>
<dbReference type="PANTHER" id="PTHR14911:SF13">
    <property type="entry name" value="TRNA (GUANINE(6)-N2)-METHYLTRANSFERASE THUMP3"/>
    <property type="match status" value="1"/>
</dbReference>
<dbReference type="OrthoDB" id="47730at2759"/>
<dbReference type="PANTHER" id="PTHR14911">
    <property type="entry name" value="THUMP DOMAIN-CONTAINING"/>
    <property type="match status" value="1"/>
</dbReference>
<proteinExistence type="predicted"/>
<dbReference type="Proteomes" id="UP001153069">
    <property type="component" value="Unassembled WGS sequence"/>
</dbReference>
<dbReference type="InterPro" id="IPR029063">
    <property type="entry name" value="SAM-dependent_MTases_sf"/>
</dbReference>
<dbReference type="EMBL" id="CAICTM010002187">
    <property type="protein sequence ID" value="CAB9528279.1"/>
    <property type="molecule type" value="Genomic_DNA"/>
</dbReference>
<comment type="caution">
    <text evidence="1">The sequence shown here is derived from an EMBL/GenBank/DDBJ whole genome shotgun (WGS) entry which is preliminary data.</text>
</comment>
<gene>
    <name evidence="1" type="ORF">SEMRO_2189_G318270.1</name>
</gene>
<name>A0A9N8EYH4_9STRA</name>